<dbReference type="EC" id="3.1.-.-" evidence="8"/>
<evidence type="ECO:0000313" key="11">
    <source>
        <dbReference type="Proteomes" id="UP001500618"/>
    </source>
</evidence>
<evidence type="ECO:0000256" key="5">
    <source>
        <dbReference type="ARBA" id="ARBA00022801"/>
    </source>
</evidence>
<accession>A0ABN2IGB6</accession>
<proteinExistence type="inferred from homology"/>
<feature type="binding site" evidence="8">
    <location>
        <position position="8"/>
    </location>
    <ligand>
        <name>Mg(2+)</name>
        <dbReference type="ChEBI" id="CHEBI:18420"/>
    </ligand>
</feature>
<dbReference type="EMBL" id="BAAANY010000029">
    <property type="protein sequence ID" value="GAA1704244.1"/>
    <property type="molecule type" value="Genomic_DNA"/>
</dbReference>
<dbReference type="PANTHER" id="PTHR33653">
    <property type="entry name" value="RIBONUCLEASE VAPC2"/>
    <property type="match status" value="1"/>
</dbReference>
<gene>
    <name evidence="8" type="primary">vapC</name>
    <name evidence="10" type="ORF">GCM10009765_61830</name>
</gene>
<evidence type="ECO:0000259" key="9">
    <source>
        <dbReference type="Pfam" id="PF01850"/>
    </source>
</evidence>
<dbReference type="Proteomes" id="UP001500618">
    <property type="component" value="Unassembled WGS sequence"/>
</dbReference>
<evidence type="ECO:0000256" key="1">
    <source>
        <dbReference type="ARBA" id="ARBA00001946"/>
    </source>
</evidence>
<keyword evidence="6 8" id="KW-0460">Magnesium</keyword>
<comment type="caution">
    <text evidence="10">The sequence shown here is derived from an EMBL/GenBank/DDBJ whole genome shotgun (WGS) entry which is preliminary data.</text>
</comment>
<dbReference type="HAMAP" id="MF_00265">
    <property type="entry name" value="VapC_Nob1"/>
    <property type="match status" value="1"/>
</dbReference>
<evidence type="ECO:0000256" key="3">
    <source>
        <dbReference type="ARBA" id="ARBA00022722"/>
    </source>
</evidence>
<feature type="domain" description="PIN" evidence="9">
    <location>
        <begin position="8"/>
        <end position="121"/>
    </location>
</feature>
<keyword evidence="3 8" id="KW-0540">Nuclease</keyword>
<sequence>MALTHLADTSVLARIAKHDGVRAAVRRLMTTSSLARCTLSDLEVGASARNADAWDALLRANRTLVAVDVEPGDLARAGGVQRALAAAGRRGRKLPDLLIAAAAERRGLTILHYDHDFDLIADVTGQPHEWVVPRGSMD</sequence>
<comment type="function">
    <text evidence="8">Toxic component of a toxin-antitoxin (TA) system. An RNase.</text>
</comment>
<feature type="binding site" evidence="8">
    <location>
        <position position="96"/>
    </location>
    <ligand>
        <name>Mg(2+)</name>
        <dbReference type="ChEBI" id="CHEBI:18420"/>
    </ligand>
</feature>
<organism evidence="10 11">
    <name type="scientific">Fodinicola feengrottensis</name>
    <dbReference type="NCBI Taxonomy" id="435914"/>
    <lineage>
        <taxon>Bacteria</taxon>
        <taxon>Bacillati</taxon>
        <taxon>Actinomycetota</taxon>
        <taxon>Actinomycetes</taxon>
        <taxon>Mycobacteriales</taxon>
        <taxon>Fodinicola</taxon>
    </lineage>
</organism>
<reference evidence="10 11" key="1">
    <citation type="journal article" date="2019" name="Int. J. Syst. Evol. Microbiol.">
        <title>The Global Catalogue of Microorganisms (GCM) 10K type strain sequencing project: providing services to taxonomists for standard genome sequencing and annotation.</title>
        <authorList>
            <consortium name="The Broad Institute Genomics Platform"/>
            <consortium name="The Broad Institute Genome Sequencing Center for Infectious Disease"/>
            <person name="Wu L."/>
            <person name="Ma J."/>
        </authorList>
    </citation>
    <scope>NUCLEOTIDE SEQUENCE [LARGE SCALE GENOMIC DNA]</scope>
    <source>
        <strain evidence="10 11">JCM 14718</strain>
    </source>
</reference>
<evidence type="ECO:0000256" key="8">
    <source>
        <dbReference type="HAMAP-Rule" id="MF_00265"/>
    </source>
</evidence>
<evidence type="ECO:0000256" key="2">
    <source>
        <dbReference type="ARBA" id="ARBA00022649"/>
    </source>
</evidence>
<dbReference type="PANTHER" id="PTHR33653:SF1">
    <property type="entry name" value="RIBONUCLEASE VAPC2"/>
    <property type="match status" value="1"/>
</dbReference>
<keyword evidence="11" id="KW-1185">Reference proteome</keyword>
<protein>
    <recommendedName>
        <fullName evidence="8">Ribonuclease VapC</fullName>
        <shortName evidence="8">RNase VapC</shortName>
        <ecNumber evidence="8">3.1.-.-</ecNumber>
    </recommendedName>
    <alternativeName>
        <fullName evidence="8">Toxin VapC</fullName>
    </alternativeName>
</protein>
<evidence type="ECO:0000313" key="10">
    <source>
        <dbReference type="EMBL" id="GAA1704244.1"/>
    </source>
</evidence>
<evidence type="ECO:0000256" key="4">
    <source>
        <dbReference type="ARBA" id="ARBA00022723"/>
    </source>
</evidence>
<keyword evidence="5 8" id="KW-0378">Hydrolase</keyword>
<keyword evidence="2 8" id="KW-1277">Toxin-antitoxin system</keyword>
<dbReference type="InterPro" id="IPR050556">
    <property type="entry name" value="Type_II_TA_system_RNase"/>
</dbReference>
<comment type="cofactor">
    <cofactor evidence="1 8">
        <name>Mg(2+)</name>
        <dbReference type="ChEBI" id="CHEBI:18420"/>
    </cofactor>
</comment>
<dbReference type="InterPro" id="IPR022907">
    <property type="entry name" value="VapC_family"/>
</dbReference>
<dbReference type="SUPFAM" id="SSF88723">
    <property type="entry name" value="PIN domain-like"/>
    <property type="match status" value="1"/>
</dbReference>
<evidence type="ECO:0000256" key="7">
    <source>
        <dbReference type="ARBA" id="ARBA00038093"/>
    </source>
</evidence>
<evidence type="ECO:0000256" key="6">
    <source>
        <dbReference type="ARBA" id="ARBA00022842"/>
    </source>
</evidence>
<comment type="similarity">
    <text evidence="7 8">Belongs to the PINc/VapC protein family.</text>
</comment>
<name>A0ABN2IGB6_9ACTN</name>
<dbReference type="InterPro" id="IPR029060">
    <property type="entry name" value="PIN-like_dom_sf"/>
</dbReference>
<keyword evidence="8" id="KW-0800">Toxin</keyword>
<dbReference type="InterPro" id="IPR002716">
    <property type="entry name" value="PIN_dom"/>
</dbReference>
<keyword evidence="4 8" id="KW-0479">Metal-binding</keyword>
<dbReference type="RefSeq" id="WP_344313783.1">
    <property type="nucleotide sequence ID" value="NZ_BAAANY010000029.1"/>
</dbReference>
<dbReference type="Pfam" id="PF01850">
    <property type="entry name" value="PIN"/>
    <property type="match status" value="1"/>
</dbReference>
<dbReference type="Gene3D" id="3.40.50.1010">
    <property type="entry name" value="5'-nuclease"/>
    <property type="match status" value="1"/>
</dbReference>